<dbReference type="Pfam" id="PF07714">
    <property type="entry name" value="PK_Tyr_Ser-Thr"/>
    <property type="match status" value="1"/>
</dbReference>
<evidence type="ECO:0000256" key="2">
    <source>
        <dbReference type="ARBA" id="ARBA00022741"/>
    </source>
</evidence>
<keyword evidence="3 6" id="KW-0418">Kinase</keyword>
<evidence type="ECO:0000259" key="5">
    <source>
        <dbReference type="PROSITE" id="PS50011"/>
    </source>
</evidence>
<dbReference type="GO" id="GO:0004674">
    <property type="term" value="F:protein serine/threonine kinase activity"/>
    <property type="evidence" value="ECO:0007669"/>
    <property type="project" value="TreeGrafter"/>
</dbReference>
<dbReference type="AlphaFoldDB" id="A0A0D7B8B2"/>
<evidence type="ECO:0000256" key="4">
    <source>
        <dbReference type="ARBA" id="ARBA00022840"/>
    </source>
</evidence>
<dbReference type="PANTHER" id="PTHR44329">
    <property type="entry name" value="SERINE/THREONINE-PROTEIN KINASE TNNI3K-RELATED"/>
    <property type="match status" value="1"/>
</dbReference>
<evidence type="ECO:0000256" key="3">
    <source>
        <dbReference type="ARBA" id="ARBA00022777"/>
    </source>
</evidence>
<dbReference type="InterPro" id="IPR011009">
    <property type="entry name" value="Kinase-like_dom_sf"/>
</dbReference>
<keyword evidence="4" id="KW-0067">ATP-binding</keyword>
<evidence type="ECO:0000256" key="1">
    <source>
        <dbReference type="ARBA" id="ARBA00022679"/>
    </source>
</evidence>
<evidence type="ECO:0000313" key="6">
    <source>
        <dbReference type="EMBL" id="KIY66414.1"/>
    </source>
</evidence>
<dbReference type="SUPFAM" id="SSF56112">
    <property type="entry name" value="Protein kinase-like (PK-like)"/>
    <property type="match status" value="1"/>
</dbReference>
<reference evidence="6 7" key="1">
    <citation type="journal article" date="2015" name="Fungal Genet. Biol.">
        <title>Evolution of novel wood decay mechanisms in Agaricales revealed by the genome sequences of Fistulina hepatica and Cylindrobasidium torrendii.</title>
        <authorList>
            <person name="Floudas D."/>
            <person name="Held B.W."/>
            <person name="Riley R."/>
            <person name="Nagy L.G."/>
            <person name="Koehler G."/>
            <person name="Ransdell A.S."/>
            <person name="Younus H."/>
            <person name="Chow J."/>
            <person name="Chiniquy J."/>
            <person name="Lipzen A."/>
            <person name="Tritt A."/>
            <person name="Sun H."/>
            <person name="Haridas S."/>
            <person name="LaButti K."/>
            <person name="Ohm R.A."/>
            <person name="Kues U."/>
            <person name="Blanchette R.A."/>
            <person name="Grigoriev I.V."/>
            <person name="Minto R.E."/>
            <person name="Hibbett D.S."/>
        </authorList>
    </citation>
    <scope>NUCLEOTIDE SEQUENCE [LARGE SCALE GENOMIC DNA]</scope>
    <source>
        <strain evidence="6 7">FP15055 ss-10</strain>
    </source>
</reference>
<dbReference type="Gene3D" id="1.10.510.10">
    <property type="entry name" value="Transferase(Phosphotransferase) domain 1"/>
    <property type="match status" value="1"/>
</dbReference>
<dbReference type="InterPro" id="IPR000719">
    <property type="entry name" value="Prot_kinase_dom"/>
</dbReference>
<name>A0A0D7B8B2_9AGAR</name>
<feature type="domain" description="Protein kinase" evidence="5">
    <location>
        <begin position="1"/>
        <end position="145"/>
    </location>
</feature>
<keyword evidence="2" id="KW-0547">Nucleotide-binding</keyword>
<accession>A0A0D7B8B2</accession>
<proteinExistence type="predicted"/>
<dbReference type="EMBL" id="KN880555">
    <property type="protein sequence ID" value="KIY66414.1"/>
    <property type="molecule type" value="Genomic_DNA"/>
</dbReference>
<keyword evidence="7" id="KW-1185">Reference proteome</keyword>
<dbReference type="PANTHER" id="PTHR44329:SF288">
    <property type="entry name" value="MITOGEN-ACTIVATED PROTEIN KINASE KINASE KINASE 20"/>
    <property type="match status" value="1"/>
</dbReference>
<dbReference type="Proteomes" id="UP000054007">
    <property type="component" value="Unassembled WGS sequence"/>
</dbReference>
<dbReference type="GO" id="GO:0005524">
    <property type="term" value="F:ATP binding"/>
    <property type="evidence" value="ECO:0007669"/>
    <property type="project" value="UniProtKB-KW"/>
</dbReference>
<evidence type="ECO:0000313" key="7">
    <source>
        <dbReference type="Proteomes" id="UP000054007"/>
    </source>
</evidence>
<dbReference type="InterPro" id="IPR051681">
    <property type="entry name" value="Ser/Thr_Kinases-Pseudokinases"/>
</dbReference>
<gene>
    <name evidence="6" type="ORF">CYLTODRAFT_354999</name>
</gene>
<sequence length="145" mass="16210">MAAQEHANVARLIGISPPEHPDLCLIAEYYPNGNIAHYLANNPNVDRRRLVFQTALGMSFLHTEVRATHAPRSDQLTNSQRDITHGSLRPSNILVDEDGNACISDCGMVELTPSTHPEAHRYYSPEAWKGVRTLQSRRRRSANIA</sequence>
<dbReference type="STRING" id="1314674.A0A0D7B8B2"/>
<protein>
    <submittedName>
        <fullName evidence="6">Kinase-like protein</fullName>
    </submittedName>
</protein>
<organism evidence="6 7">
    <name type="scientific">Cylindrobasidium torrendii FP15055 ss-10</name>
    <dbReference type="NCBI Taxonomy" id="1314674"/>
    <lineage>
        <taxon>Eukaryota</taxon>
        <taxon>Fungi</taxon>
        <taxon>Dikarya</taxon>
        <taxon>Basidiomycota</taxon>
        <taxon>Agaricomycotina</taxon>
        <taxon>Agaricomycetes</taxon>
        <taxon>Agaricomycetidae</taxon>
        <taxon>Agaricales</taxon>
        <taxon>Marasmiineae</taxon>
        <taxon>Physalacriaceae</taxon>
        <taxon>Cylindrobasidium</taxon>
    </lineage>
</organism>
<dbReference type="PROSITE" id="PS50011">
    <property type="entry name" value="PROTEIN_KINASE_DOM"/>
    <property type="match status" value="1"/>
</dbReference>
<dbReference type="OrthoDB" id="5966500at2759"/>
<keyword evidence="1" id="KW-0808">Transferase</keyword>
<dbReference type="InterPro" id="IPR001245">
    <property type="entry name" value="Ser-Thr/Tyr_kinase_cat_dom"/>
</dbReference>